<organism evidence="4 5">
    <name type="scientific">Arthrobacter oryzae</name>
    <dbReference type="NCBI Taxonomy" id="409290"/>
    <lineage>
        <taxon>Bacteria</taxon>
        <taxon>Bacillati</taxon>
        <taxon>Actinomycetota</taxon>
        <taxon>Actinomycetes</taxon>
        <taxon>Micrococcales</taxon>
        <taxon>Micrococcaceae</taxon>
        <taxon>Arthrobacter</taxon>
    </lineage>
</organism>
<evidence type="ECO:0000256" key="2">
    <source>
        <dbReference type="ARBA" id="ARBA00022679"/>
    </source>
</evidence>
<evidence type="ECO:0000259" key="3">
    <source>
        <dbReference type="Pfam" id="PF13439"/>
    </source>
</evidence>
<sequence>MKILVIATWYPHDENPAEAPFNADHVEAIRRRGHEVRVVHVRLGGGLPMPGIESGVWDGTPVRRILADPAHPRTLLRALGTLHREMAWADVIHTMAFSSILVTAPAWAARAVTGRGPAWVHTEHWNGVVNPRSVSPLWAKLSGLRAVLRLPHVVTGVTGQLAVEMQKFARPRAAMTIPCVVKGPANLTAATFGPVLQVVAVGGLIARKRPKEAIEAIAWLRDRGTDARLTWVGEGPLREECQELAGALALTERVRLVGSVKPAEVAAYLSEADLFFLPTAQENFFTSAAEALAAGRAVVATRVGGFSDYANDANSRLVNDPAPEVLGRAILDASAAFKTVPAEVIADPIRARFSPDAVGELFDRAYVAALARA</sequence>
<dbReference type="PANTHER" id="PTHR12526">
    <property type="entry name" value="GLYCOSYLTRANSFERASE"/>
    <property type="match status" value="1"/>
</dbReference>
<keyword evidence="2 4" id="KW-0808">Transferase</keyword>
<name>A0A495EUL7_9MICC</name>
<dbReference type="Pfam" id="PF13692">
    <property type="entry name" value="Glyco_trans_1_4"/>
    <property type="match status" value="1"/>
</dbReference>
<dbReference type="EMBL" id="RBIR01000002">
    <property type="protein sequence ID" value="RKR20331.1"/>
    <property type="molecule type" value="Genomic_DNA"/>
</dbReference>
<comment type="caution">
    <text evidence="4">The sequence shown here is derived from an EMBL/GenBank/DDBJ whole genome shotgun (WGS) entry which is preliminary data.</text>
</comment>
<gene>
    <name evidence="4" type="ORF">C8D78_0964</name>
</gene>
<dbReference type="SUPFAM" id="SSF53756">
    <property type="entry name" value="UDP-Glycosyltransferase/glycogen phosphorylase"/>
    <property type="match status" value="1"/>
</dbReference>
<accession>A0A495EUL7</accession>
<reference evidence="4 5" key="1">
    <citation type="submission" date="2018-10" db="EMBL/GenBank/DDBJ databases">
        <title>Genomic Encyclopedia of Type Strains, Phase IV (KMG-IV): sequencing the most valuable type-strain genomes for metagenomic binning, comparative biology and taxonomic classification.</title>
        <authorList>
            <person name="Goeker M."/>
        </authorList>
    </citation>
    <scope>NUCLEOTIDE SEQUENCE [LARGE SCALE GENOMIC DNA]</scope>
    <source>
        <strain evidence="4 5">DSM 25586</strain>
    </source>
</reference>
<dbReference type="OrthoDB" id="3171021at2"/>
<dbReference type="InterPro" id="IPR028098">
    <property type="entry name" value="Glyco_trans_4-like_N"/>
</dbReference>
<dbReference type="Pfam" id="PF13439">
    <property type="entry name" value="Glyco_transf_4"/>
    <property type="match status" value="1"/>
</dbReference>
<evidence type="ECO:0000313" key="4">
    <source>
        <dbReference type="EMBL" id="RKR20331.1"/>
    </source>
</evidence>
<dbReference type="AlphaFoldDB" id="A0A495EUL7"/>
<dbReference type="GO" id="GO:0016757">
    <property type="term" value="F:glycosyltransferase activity"/>
    <property type="evidence" value="ECO:0007669"/>
    <property type="project" value="UniProtKB-KW"/>
</dbReference>
<evidence type="ECO:0000256" key="1">
    <source>
        <dbReference type="ARBA" id="ARBA00022676"/>
    </source>
</evidence>
<keyword evidence="1" id="KW-0328">Glycosyltransferase</keyword>
<dbReference type="Proteomes" id="UP000276055">
    <property type="component" value="Unassembled WGS sequence"/>
</dbReference>
<dbReference type="Gene3D" id="3.40.50.2000">
    <property type="entry name" value="Glycogen Phosphorylase B"/>
    <property type="match status" value="2"/>
</dbReference>
<protein>
    <submittedName>
        <fullName evidence="4">Glycosyltransferase involved in cell wall biosynthesis</fullName>
    </submittedName>
</protein>
<evidence type="ECO:0000313" key="5">
    <source>
        <dbReference type="Proteomes" id="UP000276055"/>
    </source>
</evidence>
<dbReference type="RefSeq" id="WP_120950767.1">
    <property type="nucleotide sequence ID" value="NZ_RBIR01000002.1"/>
</dbReference>
<proteinExistence type="predicted"/>
<feature type="domain" description="Glycosyltransferase subfamily 4-like N-terminal" evidence="3">
    <location>
        <begin position="25"/>
        <end position="179"/>
    </location>
</feature>